<keyword evidence="1" id="KW-0812">Transmembrane</keyword>
<dbReference type="EMBL" id="CAKMAB010000002">
    <property type="protein sequence ID" value="CAH1054425.1"/>
    <property type="molecule type" value="Genomic_DNA"/>
</dbReference>
<dbReference type="RefSeq" id="WP_234531136.1">
    <property type="nucleotide sequence ID" value="NZ_CAKMAB010000002.1"/>
</dbReference>
<comment type="caution">
    <text evidence="2">The sequence shown here is derived from an EMBL/GenBank/DDBJ whole genome shotgun (WGS) entry which is preliminary data.</text>
</comment>
<sequence length="62" mass="7058">MPWIQGYPYYLLNIQQAPLFLTLTGFTAFTYLPAIIAAYLCLFIDSKSTIYPLTKNLDGGEY</sequence>
<dbReference type="Proteomes" id="UP000838749">
    <property type="component" value="Unassembled WGS sequence"/>
</dbReference>
<organism evidence="2 3">
    <name type="scientific">Paenibacillus pseudetheri</name>
    <dbReference type="NCBI Taxonomy" id="2897682"/>
    <lineage>
        <taxon>Bacteria</taxon>
        <taxon>Bacillati</taxon>
        <taxon>Bacillota</taxon>
        <taxon>Bacilli</taxon>
        <taxon>Bacillales</taxon>
        <taxon>Paenibacillaceae</taxon>
        <taxon>Paenibacillus</taxon>
    </lineage>
</organism>
<feature type="transmembrane region" description="Helical" evidence="1">
    <location>
        <begin position="20"/>
        <end position="44"/>
    </location>
</feature>
<gene>
    <name evidence="2" type="ORF">PAECIP111894_00570</name>
</gene>
<accession>A0ABM9B7E7</accession>
<evidence type="ECO:0000313" key="2">
    <source>
        <dbReference type="EMBL" id="CAH1054425.1"/>
    </source>
</evidence>
<reference evidence="2" key="1">
    <citation type="submission" date="2021-12" db="EMBL/GenBank/DDBJ databases">
        <authorList>
            <person name="Criscuolo A."/>
        </authorList>
    </citation>
    <scope>NUCLEOTIDE SEQUENCE</scope>
    <source>
        <strain evidence="2">CIP111894</strain>
    </source>
</reference>
<keyword evidence="1" id="KW-0472">Membrane</keyword>
<keyword evidence="3" id="KW-1185">Reference proteome</keyword>
<evidence type="ECO:0000256" key="1">
    <source>
        <dbReference type="SAM" id="Phobius"/>
    </source>
</evidence>
<protein>
    <submittedName>
        <fullName evidence="2">Uncharacterized protein</fullName>
    </submittedName>
</protein>
<keyword evidence="1" id="KW-1133">Transmembrane helix</keyword>
<proteinExistence type="predicted"/>
<evidence type="ECO:0000313" key="3">
    <source>
        <dbReference type="Proteomes" id="UP000838749"/>
    </source>
</evidence>
<name>A0ABM9B7E7_9BACL</name>